<accession>A0A834BYV0</accession>
<gene>
    <name evidence="2" type="ORF">FQA47_011020</name>
</gene>
<evidence type="ECO:0000313" key="3">
    <source>
        <dbReference type="Proteomes" id="UP000646548"/>
    </source>
</evidence>
<feature type="region of interest" description="Disordered" evidence="1">
    <location>
        <begin position="146"/>
        <end position="183"/>
    </location>
</feature>
<protein>
    <recommendedName>
        <fullName evidence="4">Bucky ball</fullName>
    </recommendedName>
</protein>
<feature type="region of interest" description="Disordered" evidence="1">
    <location>
        <begin position="97"/>
        <end position="124"/>
    </location>
</feature>
<feature type="region of interest" description="Disordered" evidence="1">
    <location>
        <begin position="502"/>
        <end position="545"/>
    </location>
</feature>
<sequence>MDDSSKQAPSFGSGGQRNQPSRPFFFVQPPSQPYYLYQHLQLNNPYAQYGLPGGFNVGRPCMPPYSYMPYPGFVLPHAPIYPMDYRRVFEPRFHAPAWGEVPRPQPHAQPPRRRETACSEAQTDPSDAITKLIECLDKIRVSELQSGDRELDSGVASHSFSMSPPGEEKKREEQDHSTPLEAHGCCLESPTVTFGESSVAVDDSESSQAVLDTRSSQACWSGGLEEEELPIDSSSIHEDCEHRHPAAEEHFFSLEKEQVTDIQSNISVTDSSVPRCDLEKPLKPAQPPPTSSSQSGSKESKSSEVVSDSEHPGDELRCQILKLPFDCVLAPGAAGGAGAGHILSPAGPYYYNYLSMQATHERMSVLSPSLDELSSRDEMFSTDLEDVDLFPKHVYAGRRLAEVMGGSPHRNEEVWLPDVKRVMCACCGKSLNKGSSRSKTSKIYWDEAGDSEEEEEEEGRFGRSCEQPVRVVVRKHISPRKSYILPQRHALKSWYKRGHYKEVPEPAEQDQEDRKEAAAETEEQDGGKLQCRTCQGKTGSSDSSCQNREVNVWICSQTDPAETLGPQRISGRKK</sequence>
<feature type="compositionally biased region" description="Basic and acidic residues" evidence="1">
    <location>
        <begin position="166"/>
        <end position="178"/>
    </location>
</feature>
<evidence type="ECO:0000313" key="2">
    <source>
        <dbReference type="EMBL" id="KAF6719974.1"/>
    </source>
</evidence>
<dbReference type="AlphaFoldDB" id="A0A834BYV0"/>
<feature type="compositionally biased region" description="Basic and acidic residues" evidence="1">
    <location>
        <begin position="298"/>
        <end position="311"/>
    </location>
</feature>
<feature type="region of interest" description="Disordered" evidence="1">
    <location>
        <begin position="264"/>
        <end position="311"/>
    </location>
</feature>
<name>A0A834BYV0_ORYME</name>
<organism evidence="2 3">
    <name type="scientific">Oryzias melastigma</name>
    <name type="common">Marine medaka</name>
    <dbReference type="NCBI Taxonomy" id="30732"/>
    <lineage>
        <taxon>Eukaryota</taxon>
        <taxon>Metazoa</taxon>
        <taxon>Chordata</taxon>
        <taxon>Craniata</taxon>
        <taxon>Vertebrata</taxon>
        <taxon>Euteleostomi</taxon>
        <taxon>Actinopterygii</taxon>
        <taxon>Neopterygii</taxon>
        <taxon>Teleostei</taxon>
        <taxon>Neoteleostei</taxon>
        <taxon>Acanthomorphata</taxon>
        <taxon>Ovalentaria</taxon>
        <taxon>Atherinomorphae</taxon>
        <taxon>Beloniformes</taxon>
        <taxon>Adrianichthyidae</taxon>
        <taxon>Oryziinae</taxon>
        <taxon>Oryzias</taxon>
    </lineage>
</organism>
<dbReference type="PANTHER" id="PTHR38654">
    <property type="entry name" value="BUCKY BALL-RELATED"/>
    <property type="match status" value="1"/>
</dbReference>
<proteinExistence type="predicted"/>
<feature type="region of interest" description="Disordered" evidence="1">
    <location>
        <begin position="1"/>
        <end position="24"/>
    </location>
</feature>
<feature type="compositionally biased region" description="Polar residues" evidence="1">
    <location>
        <begin position="1"/>
        <end position="21"/>
    </location>
</feature>
<dbReference type="PANTHER" id="PTHR38654:SF1">
    <property type="entry name" value="BUCKY BALL"/>
    <property type="match status" value="1"/>
</dbReference>
<dbReference type="Proteomes" id="UP000646548">
    <property type="component" value="Unassembled WGS sequence"/>
</dbReference>
<comment type="caution">
    <text evidence="2">The sequence shown here is derived from an EMBL/GenBank/DDBJ whole genome shotgun (WGS) entry which is preliminary data.</text>
</comment>
<reference evidence="2" key="1">
    <citation type="journal article" name="BMC Genomics">
        <title>Long-read sequencing and de novo genome assembly of marine medaka (Oryzias melastigma).</title>
        <authorList>
            <person name="Liang P."/>
            <person name="Saqib H.S.A."/>
            <person name="Ni X."/>
            <person name="Shen Y."/>
        </authorList>
    </citation>
    <scope>NUCLEOTIDE SEQUENCE</scope>
    <source>
        <strain evidence="2">Bigg-433</strain>
    </source>
</reference>
<dbReference type="EMBL" id="WKFB01000540">
    <property type="protein sequence ID" value="KAF6719974.1"/>
    <property type="molecule type" value="Genomic_DNA"/>
</dbReference>
<evidence type="ECO:0008006" key="4">
    <source>
        <dbReference type="Google" id="ProtNLM"/>
    </source>
</evidence>
<dbReference type="InterPro" id="IPR053309">
    <property type="entry name" value="Balbiani_Body_Formation"/>
</dbReference>
<evidence type="ECO:0000256" key="1">
    <source>
        <dbReference type="SAM" id="MobiDB-lite"/>
    </source>
</evidence>
<feature type="compositionally biased region" description="Polar residues" evidence="1">
    <location>
        <begin position="532"/>
        <end position="545"/>
    </location>
</feature>